<dbReference type="EMBL" id="KN847334">
    <property type="protein sequence ID" value="KIW45192.1"/>
    <property type="molecule type" value="Genomic_DNA"/>
</dbReference>
<protein>
    <recommendedName>
        <fullName evidence="2">CID domain-containing protein</fullName>
    </recommendedName>
</protein>
<feature type="compositionally biased region" description="Low complexity" evidence="1">
    <location>
        <begin position="141"/>
        <end position="158"/>
    </location>
</feature>
<dbReference type="Proteomes" id="UP000053342">
    <property type="component" value="Unassembled WGS sequence"/>
</dbReference>
<dbReference type="OrthoDB" id="10069473at2759"/>
<dbReference type="Pfam" id="PF04818">
    <property type="entry name" value="CID"/>
    <property type="match status" value="1"/>
</dbReference>
<feature type="region of interest" description="Disordered" evidence="1">
    <location>
        <begin position="338"/>
        <end position="368"/>
    </location>
</feature>
<reference evidence="3 4" key="1">
    <citation type="submission" date="2015-01" db="EMBL/GenBank/DDBJ databases">
        <title>The Genome Sequence of Exophiala oligosperma CBS72588.</title>
        <authorList>
            <consortium name="The Broad Institute Genomics Platform"/>
            <person name="Cuomo C."/>
            <person name="de Hoog S."/>
            <person name="Gorbushina A."/>
            <person name="Stielow B."/>
            <person name="Teixiera M."/>
            <person name="Abouelleil A."/>
            <person name="Chapman S.B."/>
            <person name="Priest M."/>
            <person name="Young S.K."/>
            <person name="Wortman J."/>
            <person name="Nusbaum C."/>
            <person name="Birren B."/>
        </authorList>
    </citation>
    <scope>NUCLEOTIDE SEQUENCE [LARGE SCALE GENOMIC DNA]</scope>
    <source>
        <strain evidence="3 4">CBS 72588</strain>
    </source>
</reference>
<dbReference type="VEuPathDB" id="FungiDB:PV06_03595"/>
<sequence length="475" mass="51168">MSFSDEALKAKLSTLNETQDSIVSVSQWIMFHKRHADRIANYWLTRLRDSPPAKRLNFIYLVNDIVQNARARKRAEFPDAFSPLMAEAIQTAYRSSPAEIQQKIRRVVEVWRTRNVFEIPILEAIEARVDEVDKTKGTSGGTKKTLMGKSLFNSSSSSGLPKELETLAPLQTAVTKQTLSARPTIDAAQTEYTKLTDPSAVLPSPPVHAARLSSLIKALAAAESSVSASIKARKALVADLERLLDVNRSALAKDEETFLELESRKNSTEAKKREVEDGIIRGLSAAEQTPGAADQPESTTTTILSPDLNEPSSDNGGGAAFLSERPEIEALTPEREPIDDYGSFFQSPPPPPQQQDVGYNASASPPRASNPAIAAALAGFSGVDYAPGGYSATTPDLGAGSLGRGRSHSGGHHGTNGSSAKRRKTSHGEDEMVPDLGEMGMEGFGQTDAEAVNDETLRNLDRDVSELIRQEGGGQ</sequence>
<dbReference type="Gene3D" id="1.25.40.90">
    <property type="match status" value="1"/>
</dbReference>
<dbReference type="GeneID" id="27355669"/>
<dbReference type="InterPro" id="IPR008942">
    <property type="entry name" value="ENTH_VHS"/>
</dbReference>
<dbReference type="InterPro" id="IPR047883">
    <property type="entry name" value="Rtt103-like_CID"/>
</dbReference>
<dbReference type="GO" id="GO:0099122">
    <property type="term" value="F:RNA polymerase II C-terminal domain binding"/>
    <property type="evidence" value="ECO:0007669"/>
    <property type="project" value="InterPro"/>
</dbReference>
<evidence type="ECO:0000256" key="1">
    <source>
        <dbReference type="SAM" id="MobiDB-lite"/>
    </source>
</evidence>
<feature type="compositionally biased region" description="Basic and acidic residues" evidence="1">
    <location>
        <begin position="455"/>
        <end position="469"/>
    </location>
</feature>
<dbReference type="SMART" id="SM00582">
    <property type="entry name" value="RPR"/>
    <property type="match status" value="1"/>
</dbReference>
<evidence type="ECO:0000313" key="4">
    <source>
        <dbReference type="Proteomes" id="UP000053342"/>
    </source>
</evidence>
<name>A0A0D2C5U8_9EURO</name>
<feature type="region of interest" description="Disordered" evidence="1">
    <location>
        <begin position="396"/>
        <end position="475"/>
    </location>
</feature>
<feature type="region of interest" description="Disordered" evidence="1">
    <location>
        <begin position="134"/>
        <end position="159"/>
    </location>
</feature>
<dbReference type="PANTHER" id="PTHR12460:SF0">
    <property type="entry name" value="CID DOMAIN-CONTAINING PROTEIN-RELATED"/>
    <property type="match status" value="1"/>
</dbReference>
<dbReference type="GO" id="GO:0031124">
    <property type="term" value="P:mRNA 3'-end processing"/>
    <property type="evidence" value="ECO:0007669"/>
    <property type="project" value="InterPro"/>
</dbReference>
<dbReference type="STRING" id="215243.A0A0D2C5U8"/>
<dbReference type="PROSITE" id="PS51391">
    <property type="entry name" value="CID"/>
    <property type="match status" value="1"/>
</dbReference>
<proteinExistence type="predicted"/>
<evidence type="ECO:0000259" key="2">
    <source>
        <dbReference type="PROSITE" id="PS51391"/>
    </source>
</evidence>
<feature type="compositionally biased region" description="Polar residues" evidence="1">
    <location>
        <begin position="296"/>
        <end position="314"/>
    </location>
</feature>
<organism evidence="3 4">
    <name type="scientific">Exophiala oligosperma</name>
    <dbReference type="NCBI Taxonomy" id="215243"/>
    <lineage>
        <taxon>Eukaryota</taxon>
        <taxon>Fungi</taxon>
        <taxon>Dikarya</taxon>
        <taxon>Ascomycota</taxon>
        <taxon>Pezizomycotina</taxon>
        <taxon>Eurotiomycetes</taxon>
        <taxon>Chaetothyriomycetidae</taxon>
        <taxon>Chaetothyriales</taxon>
        <taxon>Herpotrichiellaceae</taxon>
        <taxon>Exophiala</taxon>
    </lineage>
</organism>
<dbReference type="HOGENOM" id="CLU_042070_1_0_1"/>
<dbReference type="PANTHER" id="PTHR12460">
    <property type="entry name" value="CYCLIN-DEPENDENT KINASE INHIBITOR-RELATED PROTEIN"/>
    <property type="match status" value="1"/>
</dbReference>
<dbReference type="CDD" id="cd17003">
    <property type="entry name" value="CID_Rtt103"/>
    <property type="match status" value="1"/>
</dbReference>
<feature type="domain" description="CID" evidence="2">
    <location>
        <begin position="1"/>
        <end position="133"/>
    </location>
</feature>
<dbReference type="InterPro" id="IPR006569">
    <property type="entry name" value="CID_dom"/>
</dbReference>
<dbReference type="AlphaFoldDB" id="A0A0D2C5U8"/>
<evidence type="ECO:0000313" key="3">
    <source>
        <dbReference type="EMBL" id="KIW45192.1"/>
    </source>
</evidence>
<dbReference type="FunFam" id="1.25.40.90:FF:000030">
    <property type="entry name" value="DUF618 domain protein"/>
    <property type="match status" value="1"/>
</dbReference>
<feature type="region of interest" description="Disordered" evidence="1">
    <location>
        <begin position="284"/>
        <end position="320"/>
    </location>
</feature>
<dbReference type="RefSeq" id="XP_016265408.1">
    <property type="nucleotide sequence ID" value="XM_016404403.1"/>
</dbReference>
<gene>
    <name evidence="3" type="ORF">PV06_03595</name>
</gene>
<accession>A0A0D2C5U8</accession>
<keyword evidence="4" id="KW-1185">Reference proteome</keyword>
<dbReference type="SUPFAM" id="SSF48464">
    <property type="entry name" value="ENTH/VHS domain"/>
    <property type="match status" value="1"/>
</dbReference>